<dbReference type="RefSeq" id="XP_027101285.1">
    <property type="nucleotide sequence ID" value="XM_027245484.1"/>
</dbReference>
<name>A0A6P6VFC1_COFAR</name>
<evidence type="ECO:0000313" key="5">
    <source>
        <dbReference type="RefSeq" id="XP_071939868.1"/>
    </source>
</evidence>
<keyword evidence="1" id="KW-1185">Reference proteome</keyword>
<dbReference type="Proteomes" id="UP001652660">
    <property type="component" value="Chromosome 3e"/>
</dbReference>
<proteinExistence type="predicted"/>
<dbReference type="RefSeq" id="XP_027101130.1">
    <property type="nucleotide sequence ID" value="XM_027245329.1"/>
</dbReference>
<evidence type="ECO:0000313" key="3">
    <source>
        <dbReference type="RefSeq" id="XP_027101285.1"/>
    </source>
</evidence>
<gene>
    <name evidence="3" type="primary">LOC113720821</name>
    <name evidence="2" type="synonym">LOC113720568</name>
    <name evidence="4" type="synonym">LOC140038413</name>
    <name evidence="5" type="synonym">LOC140038416</name>
</gene>
<dbReference type="GeneID" id="113720821"/>
<protein>
    <submittedName>
        <fullName evidence="2">Uncharacterized protein LOC113720568</fullName>
    </submittedName>
    <submittedName>
        <fullName evidence="3">Uncharacterized protein LOC113720821</fullName>
    </submittedName>
</protein>
<sequence>MSNNLSLRTILTDCKLNDTNFLDWHRNVLLVLTHEKIEYVLDGPMPQEPEPNAPAAARNAYKKHKDDNREASCIMVASMTPQLQQQHMNMGAYDIVQHLKELFEQQSRTVRYDTSKELFRCKMAEGAHVAPHVLKIIGLIEKLAELGFKMDQELNVDLVLQSLPDYFS</sequence>
<dbReference type="RefSeq" id="XP_071939868.1">
    <property type="nucleotide sequence ID" value="XM_072083767.1"/>
</dbReference>
<accession>A0A6P6VFC1</accession>
<dbReference type="AlphaFoldDB" id="A0A6P6VFC1"/>
<dbReference type="RefSeq" id="XP_071939866.1">
    <property type="nucleotide sequence ID" value="XM_072083765.1"/>
</dbReference>
<evidence type="ECO:0000313" key="4">
    <source>
        <dbReference type="RefSeq" id="XP_071939866.1"/>
    </source>
</evidence>
<evidence type="ECO:0000313" key="2">
    <source>
        <dbReference type="RefSeq" id="XP_027101130.1"/>
    </source>
</evidence>
<evidence type="ECO:0000313" key="1">
    <source>
        <dbReference type="Proteomes" id="UP001652660"/>
    </source>
</evidence>
<reference evidence="1" key="1">
    <citation type="journal article" date="2025" name="Foods">
        <title>Unveiling the Microbial Signatures of Arabica Coffee Cherries: Insights into Ripeness Specific Diversity, Functional Traits, and Implications for Quality and Safety.</title>
        <authorList>
            <consortium name="RefSeq"/>
            <person name="Tenea G.N."/>
            <person name="Cifuentes V."/>
            <person name="Reyes P."/>
            <person name="Cevallos-Vallejos M."/>
        </authorList>
    </citation>
    <scope>NUCLEOTIDE SEQUENCE [LARGE SCALE GENOMIC DNA]</scope>
</reference>
<dbReference type="OrthoDB" id="1920930at2759"/>
<organism evidence="1 3">
    <name type="scientific">Coffea arabica</name>
    <name type="common">Arabian coffee</name>
    <dbReference type="NCBI Taxonomy" id="13443"/>
    <lineage>
        <taxon>Eukaryota</taxon>
        <taxon>Viridiplantae</taxon>
        <taxon>Streptophyta</taxon>
        <taxon>Embryophyta</taxon>
        <taxon>Tracheophyta</taxon>
        <taxon>Spermatophyta</taxon>
        <taxon>Magnoliopsida</taxon>
        <taxon>eudicotyledons</taxon>
        <taxon>Gunneridae</taxon>
        <taxon>Pentapetalae</taxon>
        <taxon>asterids</taxon>
        <taxon>lamiids</taxon>
        <taxon>Gentianales</taxon>
        <taxon>Rubiaceae</taxon>
        <taxon>Ixoroideae</taxon>
        <taxon>Gardenieae complex</taxon>
        <taxon>Bertiereae - Coffeeae clade</taxon>
        <taxon>Coffeeae</taxon>
        <taxon>Coffea</taxon>
    </lineage>
</organism>
<reference evidence="2 3" key="2">
    <citation type="submission" date="2025-04" db="UniProtKB">
        <authorList>
            <consortium name="RefSeq"/>
        </authorList>
    </citation>
    <scope>IDENTIFICATION</scope>
    <source>
        <tissue evidence="2 3">Leaves</tissue>
    </source>
</reference>
<dbReference type="Pfam" id="PF14223">
    <property type="entry name" value="Retrotran_gag_2"/>
    <property type="match status" value="1"/>
</dbReference>